<dbReference type="Gene3D" id="2.60.120.650">
    <property type="entry name" value="Cupin"/>
    <property type="match status" value="1"/>
</dbReference>
<dbReference type="PROSITE" id="PS51184">
    <property type="entry name" value="JMJC"/>
    <property type="match status" value="1"/>
</dbReference>
<evidence type="ECO:0000256" key="1">
    <source>
        <dbReference type="ARBA" id="ARBA00001954"/>
    </source>
</evidence>
<name>A0AB39QI31_9ACTN</name>
<accession>A0AB39QI31</accession>
<dbReference type="SUPFAM" id="SSF51197">
    <property type="entry name" value="Clavaminate synthase-like"/>
    <property type="match status" value="1"/>
</dbReference>
<dbReference type="RefSeq" id="WP_369221628.1">
    <property type="nucleotide sequence ID" value="NZ_CP163441.1"/>
</dbReference>
<keyword evidence="2" id="KW-0479">Metal-binding</keyword>
<dbReference type="InterPro" id="IPR003347">
    <property type="entry name" value="JmjC_dom"/>
</dbReference>
<organism evidence="5">
    <name type="scientific">Streptomyces sp. R39</name>
    <dbReference type="NCBI Taxonomy" id="3238631"/>
    <lineage>
        <taxon>Bacteria</taxon>
        <taxon>Bacillati</taxon>
        <taxon>Actinomycetota</taxon>
        <taxon>Actinomycetes</taxon>
        <taxon>Kitasatosporales</taxon>
        <taxon>Streptomycetaceae</taxon>
        <taxon>Streptomyces</taxon>
    </lineage>
</organism>
<comment type="cofactor">
    <cofactor evidence="1">
        <name>Fe(2+)</name>
        <dbReference type="ChEBI" id="CHEBI:29033"/>
    </cofactor>
</comment>
<evidence type="ECO:0000256" key="3">
    <source>
        <dbReference type="ARBA" id="ARBA00023004"/>
    </source>
</evidence>
<dbReference type="AlphaFoldDB" id="A0AB39QI31"/>
<sequence length="311" mass="33901">MTAGELRNWVTDVEAFTSEFWRQKPGVFHPAEAPRSPLSLADVDAVVAGGLLRTPHLEMTRASKVIPEEAYTTSRLIGTEAKGFADPVRVVEQLKDGATLLLRNTEQWHRPSAELARRLADELGRWVDAYYFVTPPRAQGLPLHRDDADVLLFQVEGSKTWVVKGGPGTANWRQGRVSGDPGPSLLETTLHPGDVLYIPRGHAHMGVGSEGLSMHLSLTIREVGALELVRAAPRLLLGGLKIAARPLDDETLLASAAVILDLMRARLSEVGPQELLDYARLAQRRLPLNVHDCAGILDYAGTLSRERGAAA</sequence>
<evidence type="ECO:0000259" key="4">
    <source>
        <dbReference type="PROSITE" id="PS51184"/>
    </source>
</evidence>
<proteinExistence type="predicted"/>
<feature type="domain" description="JmjC" evidence="4">
    <location>
        <begin position="100"/>
        <end position="237"/>
    </location>
</feature>
<dbReference type="PANTHER" id="PTHR13096">
    <property type="entry name" value="MINA53 MYC INDUCED NUCLEAR ANTIGEN"/>
    <property type="match status" value="1"/>
</dbReference>
<evidence type="ECO:0000313" key="5">
    <source>
        <dbReference type="EMBL" id="XDQ42096.1"/>
    </source>
</evidence>
<reference evidence="5" key="1">
    <citation type="submission" date="2024-07" db="EMBL/GenBank/DDBJ databases">
        <authorList>
            <person name="Yu S.T."/>
        </authorList>
    </citation>
    <scope>NUCLEOTIDE SEQUENCE</scope>
    <source>
        <strain evidence="5">R39</strain>
    </source>
</reference>
<dbReference type="Pfam" id="PF08007">
    <property type="entry name" value="JmjC_2"/>
    <property type="match status" value="1"/>
</dbReference>
<dbReference type="InterPro" id="IPR039994">
    <property type="entry name" value="NO66-like"/>
</dbReference>
<gene>
    <name evidence="5" type="ORF">AB5J52_07390</name>
</gene>
<evidence type="ECO:0000256" key="2">
    <source>
        <dbReference type="ARBA" id="ARBA00022723"/>
    </source>
</evidence>
<dbReference type="EMBL" id="CP163441">
    <property type="protein sequence ID" value="XDQ42096.1"/>
    <property type="molecule type" value="Genomic_DNA"/>
</dbReference>
<dbReference type="GO" id="GO:0046872">
    <property type="term" value="F:metal ion binding"/>
    <property type="evidence" value="ECO:0007669"/>
    <property type="project" value="UniProtKB-KW"/>
</dbReference>
<dbReference type="PANTHER" id="PTHR13096:SF8">
    <property type="entry name" value="RIBOSOMAL OXYGENASE 1"/>
    <property type="match status" value="1"/>
</dbReference>
<protein>
    <submittedName>
        <fullName evidence="5">Cupin domain-containing protein</fullName>
    </submittedName>
</protein>
<keyword evidence="3" id="KW-0408">Iron</keyword>